<keyword evidence="1" id="KW-0472">Membrane</keyword>
<sequence>MSLCLFFMQRSSVYLIFQSLLTRCFSFYLFIYKTLA</sequence>
<keyword evidence="1" id="KW-0812">Transmembrane</keyword>
<feature type="transmembrane region" description="Helical" evidence="1">
    <location>
        <begin position="12"/>
        <end position="31"/>
    </location>
</feature>
<dbReference type="EMBL" id="GBXM01040121">
    <property type="protein sequence ID" value="JAH68456.1"/>
    <property type="molecule type" value="Transcribed_RNA"/>
</dbReference>
<proteinExistence type="predicted"/>
<evidence type="ECO:0000313" key="2">
    <source>
        <dbReference type="EMBL" id="JAH68456.1"/>
    </source>
</evidence>
<protein>
    <submittedName>
        <fullName evidence="2">Uncharacterized protein</fullName>
    </submittedName>
</protein>
<name>A0A0E9URT7_ANGAN</name>
<accession>A0A0E9URT7</accession>
<evidence type="ECO:0000256" key="1">
    <source>
        <dbReference type="SAM" id="Phobius"/>
    </source>
</evidence>
<reference evidence="2" key="2">
    <citation type="journal article" date="2015" name="Fish Shellfish Immunol.">
        <title>Early steps in the European eel (Anguilla anguilla)-Vibrio vulnificus interaction in the gills: Role of the RtxA13 toxin.</title>
        <authorList>
            <person name="Callol A."/>
            <person name="Pajuelo D."/>
            <person name="Ebbesson L."/>
            <person name="Teles M."/>
            <person name="MacKenzie S."/>
            <person name="Amaro C."/>
        </authorList>
    </citation>
    <scope>NUCLEOTIDE SEQUENCE</scope>
</reference>
<dbReference type="AlphaFoldDB" id="A0A0E9URT7"/>
<organism evidence="2">
    <name type="scientific">Anguilla anguilla</name>
    <name type="common">European freshwater eel</name>
    <name type="synonym">Muraena anguilla</name>
    <dbReference type="NCBI Taxonomy" id="7936"/>
    <lineage>
        <taxon>Eukaryota</taxon>
        <taxon>Metazoa</taxon>
        <taxon>Chordata</taxon>
        <taxon>Craniata</taxon>
        <taxon>Vertebrata</taxon>
        <taxon>Euteleostomi</taxon>
        <taxon>Actinopterygii</taxon>
        <taxon>Neopterygii</taxon>
        <taxon>Teleostei</taxon>
        <taxon>Anguilliformes</taxon>
        <taxon>Anguillidae</taxon>
        <taxon>Anguilla</taxon>
    </lineage>
</organism>
<reference evidence="2" key="1">
    <citation type="submission" date="2014-11" db="EMBL/GenBank/DDBJ databases">
        <authorList>
            <person name="Amaro Gonzalez C."/>
        </authorList>
    </citation>
    <scope>NUCLEOTIDE SEQUENCE</scope>
</reference>
<keyword evidence="1" id="KW-1133">Transmembrane helix</keyword>